<sequence length="219" mass="21779">MNRALRAATVGVLLFSPLVITACSAGQVNQTSSQQRDKVGPSVEVGDLTLRGVQLAYPTDGSYAPGEDAELQMSIVNSGTEDDALVGIKGTGFSEVRVTGSASGTVSASPSGSAAATTTSAPAQATTSGGARALDITIPAGSGVYLGENAPTVTLVSLGQELAPAQTMDLTFTFEKAGDVTIAVPVAVPASNVPQTSTFNFHESSEGDTPGTEAGGGNG</sequence>
<comment type="caution">
    <text evidence="3">The sequence shown here is derived from an EMBL/GenBank/DDBJ whole genome shotgun (WGS) entry which is preliminary data.</text>
</comment>
<evidence type="ECO:0000313" key="3">
    <source>
        <dbReference type="EMBL" id="NYJ06091.1"/>
    </source>
</evidence>
<dbReference type="Pfam" id="PF04314">
    <property type="entry name" value="PCuAC"/>
    <property type="match status" value="1"/>
</dbReference>
<dbReference type="SUPFAM" id="SSF110087">
    <property type="entry name" value="DR1885-like metal-binding protein"/>
    <property type="match status" value="1"/>
</dbReference>
<accession>A0A853CFY8</accession>
<name>A0A853CFY8_9ACTN</name>
<keyword evidence="2" id="KW-0732">Signal</keyword>
<dbReference type="RefSeq" id="WP_179716969.1">
    <property type="nucleotide sequence ID" value="NZ_JACBZT010000001.1"/>
</dbReference>
<dbReference type="EMBL" id="JACBZT010000001">
    <property type="protein sequence ID" value="NYJ06091.1"/>
    <property type="molecule type" value="Genomic_DNA"/>
</dbReference>
<gene>
    <name evidence="3" type="ORF">GGQ55_002369</name>
</gene>
<dbReference type="InterPro" id="IPR007410">
    <property type="entry name" value="LpqE-like"/>
</dbReference>
<keyword evidence="4" id="KW-1185">Reference proteome</keyword>
<feature type="region of interest" description="Disordered" evidence="1">
    <location>
        <begin position="102"/>
        <end position="129"/>
    </location>
</feature>
<proteinExistence type="predicted"/>
<feature type="chain" id="PRO_5038623473" evidence="2">
    <location>
        <begin position="23"/>
        <end position="219"/>
    </location>
</feature>
<dbReference type="Proteomes" id="UP000541969">
    <property type="component" value="Unassembled WGS sequence"/>
</dbReference>
<evidence type="ECO:0000313" key="4">
    <source>
        <dbReference type="Proteomes" id="UP000541969"/>
    </source>
</evidence>
<reference evidence="3 4" key="1">
    <citation type="submission" date="2020-07" db="EMBL/GenBank/DDBJ databases">
        <title>Sequencing the genomes of 1000 actinobacteria strains.</title>
        <authorList>
            <person name="Klenk H.-P."/>
        </authorList>
    </citation>
    <scope>NUCLEOTIDE SEQUENCE [LARGE SCALE GENOMIC DNA]</scope>
    <source>
        <strain evidence="3 4">DSM 104001</strain>
    </source>
</reference>
<dbReference type="InterPro" id="IPR036182">
    <property type="entry name" value="PCuAC_sf"/>
</dbReference>
<feature type="signal peptide" evidence="2">
    <location>
        <begin position="1"/>
        <end position="22"/>
    </location>
</feature>
<organism evidence="3 4">
    <name type="scientific">Petropleomorpha daqingensis</name>
    <dbReference type="NCBI Taxonomy" id="2026353"/>
    <lineage>
        <taxon>Bacteria</taxon>
        <taxon>Bacillati</taxon>
        <taxon>Actinomycetota</taxon>
        <taxon>Actinomycetes</taxon>
        <taxon>Geodermatophilales</taxon>
        <taxon>Geodermatophilaceae</taxon>
        <taxon>Petropleomorpha</taxon>
    </lineage>
</organism>
<feature type="region of interest" description="Disordered" evidence="1">
    <location>
        <begin position="197"/>
        <end position="219"/>
    </location>
</feature>
<evidence type="ECO:0000256" key="2">
    <source>
        <dbReference type="SAM" id="SignalP"/>
    </source>
</evidence>
<dbReference type="AlphaFoldDB" id="A0A853CFY8"/>
<evidence type="ECO:0000256" key="1">
    <source>
        <dbReference type="SAM" id="MobiDB-lite"/>
    </source>
</evidence>
<dbReference type="Gene3D" id="2.60.40.1890">
    <property type="entry name" value="PCu(A)C copper chaperone"/>
    <property type="match status" value="1"/>
</dbReference>
<dbReference type="PROSITE" id="PS51257">
    <property type="entry name" value="PROKAR_LIPOPROTEIN"/>
    <property type="match status" value="1"/>
</dbReference>
<protein>
    <submittedName>
        <fullName evidence="3">Copper(I)-binding protein</fullName>
    </submittedName>
</protein>